<protein>
    <submittedName>
        <fullName evidence="3">Uncharacterized protein</fullName>
    </submittedName>
</protein>
<accession>A0A914YJE3</accession>
<dbReference type="AlphaFoldDB" id="A0A914YJE3"/>
<keyword evidence="2" id="KW-1185">Reference proteome</keyword>
<name>A0A914YJE3_9BILA</name>
<dbReference type="WBParaSite" id="PSU_v2.g18978.t1">
    <property type="protein sequence ID" value="PSU_v2.g18978.t1"/>
    <property type="gene ID" value="PSU_v2.g18978"/>
</dbReference>
<organism evidence="2 3">
    <name type="scientific">Panagrolaimus superbus</name>
    <dbReference type="NCBI Taxonomy" id="310955"/>
    <lineage>
        <taxon>Eukaryota</taxon>
        <taxon>Metazoa</taxon>
        <taxon>Ecdysozoa</taxon>
        <taxon>Nematoda</taxon>
        <taxon>Chromadorea</taxon>
        <taxon>Rhabditida</taxon>
        <taxon>Tylenchina</taxon>
        <taxon>Panagrolaimomorpha</taxon>
        <taxon>Panagrolaimoidea</taxon>
        <taxon>Panagrolaimidae</taxon>
        <taxon>Panagrolaimus</taxon>
    </lineage>
</organism>
<evidence type="ECO:0000313" key="3">
    <source>
        <dbReference type="WBParaSite" id="PSU_v2.g18978.t1"/>
    </source>
</evidence>
<feature type="compositionally biased region" description="Acidic residues" evidence="1">
    <location>
        <begin position="68"/>
        <end position="84"/>
    </location>
</feature>
<feature type="region of interest" description="Disordered" evidence="1">
    <location>
        <begin position="44"/>
        <end position="140"/>
    </location>
</feature>
<evidence type="ECO:0000313" key="2">
    <source>
        <dbReference type="Proteomes" id="UP000887577"/>
    </source>
</evidence>
<evidence type="ECO:0000256" key="1">
    <source>
        <dbReference type="SAM" id="MobiDB-lite"/>
    </source>
</evidence>
<feature type="compositionally biased region" description="Basic and acidic residues" evidence="1">
    <location>
        <begin position="85"/>
        <end position="140"/>
    </location>
</feature>
<dbReference type="Proteomes" id="UP000887577">
    <property type="component" value="Unplaced"/>
</dbReference>
<reference evidence="3" key="1">
    <citation type="submission" date="2022-11" db="UniProtKB">
        <authorList>
            <consortium name="WormBaseParasite"/>
        </authorList>
    </citation>
    <scope>IDENTIFICATION</scope>
</reference>
<sequence length="140" mass="15847">MDSSKSDASNALSLKELLFMKSNNSIAERVKNFLPQIAKANAELEEADEETRQSMIFEQIEQLQDDSSSSDESDSSEDEDDPSTEDEKEKDKIKGGDHVEIVFTKFEERETHESSSSDEEEKKANEDDFIIRKSDKSASK</sequence>
<proteinExistence type="predicted"/>